<dbReference type="EC" id="3.1.1.-" evidence="7"/>
<dbReference type="Proteomes" id="UP000620124">
    <property type="component" value="Unassembled WGS sequence"/>
</dbReference>
<evidence type="ECO:0000256" key="3">
    <source>
        <dbReference type="ARBA" id="ARBA00022729"/>
    </source>
</evidence>
<dbReference type="PANTHER" id="PTHR33938:SF15">
    <property type="entry name" value="FERULOYL ESTERASE B-RELATED"/>
    <property type="match status" value="1"/>
</dbReference>
<dbReference type="PANTHER" id="PTHR33938">
    <property type="entry name" value="FERULOYL ESTERASE B-RELATED"/>
    <property type="match status" value="1"/>
</dbReference>
<dbReference type="EMBL" id="JACAZI010000020">
    <property type="protein sequence ID" value="KAF7339257.1"/>
    <property type="molecule type" value="Genomic_DNA"/>
</dbReference>
<organism evidence="9 10">
    <name type="scientific">Mycena venus</name>
    <dbReference type="NCBI Taxonomy" id="2733690"/>
    <lineage>
        <taxon>Eukaryota</taxon>
        <taxon>Fungi</taxon>
        <taxon>Dikarya</taxon>
        <taxon>Basidiomycota</taxon>
        <taxon>Agaricomycotina</taxon>
        <taxon>Agaricomycetes</taxon>
        <taxon>Agaricomycetidae</taxon>
        <taxon>Agaricales</taxon>
        <taxon>Marasmiineae</taxon>
        <taxon>Mycenaceae</taxon>
        <taxon>Mycena</taxon>
    </lineage>
</organism>
<evidence type="ECO:0000313" key="10">
    <source>
        <dbReference type="Proteomes" id="UP000620124"/>
    </source>
</evidence>
<accession>A0A8H6XDT5</accession>
<dbReference type="OrthoDB" id="2981782at2759"/>
<gene>
    <name evidence="9" type="ORF">MVEN_02003700</name>
</gene>
<keyword evidence="3" id="KW-0732">Signal</keyword>
<evidence type="ECO:0000256" key="6">
    <source>
        <dbReference type="ARBA" id="ARBA00034075"/>
    </source>
</evidence>
<protein>
    <recommendedName>
        <fullName evidence="7">Carboxylic ester hydrolase</fullName>
        <ecNumber evidence="7">3.1.1.-</ecNumber>
    </recommendedName>
</protein>
<feature type="region of interest" description="Disordered" evidence="8">
    <location>
        <begin position="279"/>
        <end position="307"/>
    </location>
</feature>
<evidence type="ECO:0000256" key="4">
    <source>
        <dbReference type="ARBA" id="ARBA00022801"/>
    </source>
</evidence>
<keyword evidence="2" id="KW-0624">Polysaccharide degradation</keyword>
<reference evidence="9" key="1">
    <citation type="submission" date="2020-05" db="EMBL/GenBank/DDBJ databases">
        <title>Mycena genomes resolve the evolution of fungal bioluminescence.</title>
        <authorList>
            <person name="Tsai I.J."/>
        </authorList>
    </citation>
    <scope>NUCLEOTIDE SEQUENCE</scope>
    <source>
        <strain evidence="9">CCC161011</strain>
    </source>
</reference>
<keyword evidence="2" id="KW-0119">Carbohydrate metabolism</keyword>
<evidence type="ECO:0000256" key="8">
    <source>
        <dbReference type="SAM" id="MobiDB-lite"/>
    </source>
</evidence>
<dbReference type="InterPro" id="IPR011118">
    <property type="entry name" value="Tannase/feruloyl_esterase"/>
</dbReference>
<evidence type="ECO:0000256" key="1">
    <source>
        <dbReference type="ARBA" id="ARBA00022487"/>
    </source>
</evidence>
<evidence type="ECO:0000313" key="9">
    <source>
        <dbReference type="EMBL" id="KAF7339257.1"/>
    </source>
</evidence>
<keyword evidence="2" id="KW-0858">Xylan degradation</keyword>
<comment type="similarity">
    <text evidence="7">Belongs to the tannase family.</text>
</comment>
<evidence type="ECO:0000256" key="7">
    <source>
        <dbReference type="RuleBase" id="RU361238"/>
    </source>
</evidence>
<comment type="caution">
    <text evidence="9">The sequence shown here is derived from an EMBL/GenBank/DDBJ whole genome shotgun (WGS) entry which is preliminary data.</text>
</comment>
<name>A0A8H6XDT5_9AGAR</name>
<dbReference type="AlphaFoldDB" id="A0A8H6XDT5"/>
<keyword evidence="10" id="KW-1185">Reference proteome</keyword>
<evidence type="ECO:0000256" key="2">
    <source>
        <dbReference type="ARBA" id="ARBA00022651"/>
    </source>
</evidence>
<feature type="compositionally biased region" description="Basic and acidic residues" evidence="8">
    <location>
        <begin position="286"/>
        <end position="301"/>
    </location>
</feature>
<proteinExistence type="inferred from homology"/>
<dbReference type="Pfam" id="PF07519">
    <property type="entry name" value="Tannase"/>
    <property type="match status" value="1"/>
</dbReference>
<keyword evidence="4 7" id="KW-0378">Hydrolase</keyword>
<comment type="catalytic activity">
    <reaction evidence="6">
        <text>feruloyl-polysaccharide + H2O = ferulate + polysaccharide.</text>
        <dbReference type="EC" id="3.1.1.73"/>
    </reaction>
</comment>
<evidence type="ECO:0000256" key="5">
    <source>
        <dbReference type="ARBA" id="ARBA00023157"/>
    </source>
</evidence>
<keyword evidence="5" id="KW-1015">Disulfide bond</keyword>
<dbReference type="GO" id="GO:0030600">
    <property type="term" value="F:feruloyl esterase activity"/>
    <property type="evidence" value="ECO:0007669"/>
    <property type="project" value="UniProtKB-EC"/>
</dbReference>
<dbReference type="GO" id="GO:0045493">
    <property type="term" value="P:xylan catabolic process"/>
    <property type="evidence" value="ECO:0007669"/>
    <property type="project" value="UniProtKB-KW"/>
</dbReference>
<sequence length="307" mass="33130">MSWILLQRVNDGPDLVSASVEVSPNPPSISYTTAHSQPATAWTASKTASSPAPLNCSFDPATLACPTSASSLSCLSASQLATARAFYSGAVDPVTHEQLYPGFVPGSELTWAGEAGIYEQFATAIFENTWAMNLSYDPLADFNFHTDVKKVHDGLGVFIDANSPDLRRFHARGGKLIVSQSLADTINPQKFPLDYYTRVQTALGGAVDQWFRLFHVPGAHHCGGGPGPNYFDPVPALVDWFEAAAAPNRIVASKFNDDEFAGGLNRSMPLCPWPKIAMPPPISSASRERSVKERLSDRAASKEVLPY</sequence>
<keyword evidence="1" id="KW-0719">Serine esterase</keyword>